<feature type="binding site" evidence="20">
    <location>
        <position position="1349"/>
    </location>
    <ligand>
        <name>ATP</name>
        <dbReference type="ChEBI" id="CHEBI:30616"/>
    </ligand>
</feature>
<evidence type="ECO:0000256" key="12">
    <source>
        <dbReference type="ARBA" id="ARBA00023053"/>
    </source>
</evidence>
<dbReference type="GO" id="GO:0008554">
    <property type="term" value="F:P-type sodium transporter activity"/>
    <property type="evidence" value="ECO:0007669"/>
    <property type="project" value="UniProtKB-EC"/>
</dbReference>
<dbReference type="SFLD" id="SFLDF00027">
    <property type="entry name" value="p-type_atpase"/>
    <property type="match status" value="1"/>
</dbReference>
<keyword evidence="6 21" id="KW-0479">Metal-binding</keyword>
<dbReference type="SUPFAM" id="SSF81665">
    <property type="entry name" value="Calcium ATPase, transmembrane domain M"/>
    <property type="match status" value="1"/>
</dbReference>
<dbReference type="EMBL" id="CAJNJA010067252">
    <property type="protein sequence ID" value="CAE7891932.1"/>
    <property type="molecule type" value="Genomic_DNA"/>
</dbReference>
<dbReference type="Pfam" id="PF03381">
    <property type="entry name" value="CDC50"/>
    <property type="match status" value="1"/>
</dbReference>
<evidence type="ECO:0000256" key="18">
    <source>
        <dbReference type="ARBA" id="ARBA00067200"/>
    </source>
</evidence>
<dbReference type="Pfam" id="PF13246">
    <property type="entry name" value="Cation_ATPase"/>
    <property type="match status" value="1"/>
</dbReference>
<feature type="compositionally biased region" description="Low complexity" evidence="22">
    <location>
        <begin position="604"/>
        <end position="614"/>
    </location>
</feature>
<dbReference type="SUPFAM" id="SSF56784">
    <property type="entry name" value="HAD-like"/>
    <property type="match status" value="1"/>
</dbReference>
<dbReference type="InterPro" id="IPR002119">
    <property type="entry name" value="Histone_H2A"/>
</dbReference>
<feature type="transmembrane region" description="Helical" evidence="23">
    <location>
        <begin position="2197"/>
        <end position="2218"/>
    </location>
</feature>
<dbReference type="InterPro" id="IPR032454">
    <property type="entry name" value="Histone_H2A_C"/>
</dbReference>
<feature type="domain" description="P-type ATPase N-terminal" evidence="25">
    <location>
        <begin position="959"/>
        <end position="1007"/>
    </location>
</feature>
<dbReference type="InterPro" id="IPR044492">
    <property type="entry name" value="P_typ_ATPase_HD_dom"/>
</dbReference>
<evidence type="ECO:0000256" key="4">
    <source>
        <dbReference type="ARBA" id="ARBA00012189"/>
    </source>
</evidence>
<feature type="binding site" evidence="21">
    <location>
        <position position="1749"/>
    </location>
    <ligand>
        <name>Mg(2+)</name>
        <dbReference type="ChEBI" id="CHEBI:18420"/>
    </ligand>
</feature>
<feature type="binding site" evidence="20">
    <location>
        <position position="1748"/>
    </location>
    <ligand>
        <name>ATP</name>
        <dbReference type="ChEBI" id="CHEBI:30616"/>
    </ligand>
</feature>
<feature type="region of interest" description="Disordered" evidence="22">
    <location>
        <begin position="2055"/>
        <end position="2095"/>
    </location>
</feature>
<feature type="binding site" evidence="20">
    <location>
        <position position="1610"/>
    </location>
    <ligand>
        <name>ATP</name>
        <dbReference type="ChEBI" id="CHEBI:30616"/>
    </ligand>
</feature>
<dbReference type="EC" id="7.6.2.1" evidence="4"/>
<dbReference type="CDD" id="cd00074">
    <property type="entry name" value="HFD_H2A"/>
    <property type="match status" value="1"/>
</dbReference>
<dbReference type="OrthoDB" id="416954at2759"/>
<dbReference type="Gene3D" id="2.70.150.10">
    <property type="entry name" value="Calcium-transporting ATPase, cytoplasmic transduction domain A"/>
    <property type="match status" value="1"/>
</dbReference>
<dbReference type="FunFam" id="3.40.50.1000:FF:000001">
    <property type="entry name" value="Phospholipid-transporting ATPase IC"/>
    <property type="match status" value="1"/>
</dbReference>
<dbReference type="Gene3D" id="3.40.50.1000">
    <property type="entry name" value="HAD superfamily/HAD-like"/>
    <property type="match status" value="1"/>
</dbReference>
<name>A0A813B4G7_9DINO</name>
<keyword evidence="9 21" id="KW-0460">Magnesium</keyword>
<feature type="compositionally biased region" description="Polar residues" evidence="22">
    <location>
        <begin position="2169"/>
        <end position="2181"/>
    </location>
</feature>
<feature type="region of interest" description="Disordered" evidence="22">
    <location>
        <begin position="1"/>
        <end position="29"/>
    </location>
</feature>
<comment type="catalytic activity">
    <reaction evidence="17">
        <text>Na(+)(in) + ATP + H2O = Na(+)(out) + ADP + phosphate + H(+)</text>
        <dbReference type="Rhea" id="RHEA:14633"/>
        <dbReference type="ChEBI" id="CHEBI:15377"/>
        <dbReference type="ChEBI" id="CHEBI:15378"/>
        <dbReference type="ChEBI" id="CHEBI:29101"/>
        <dbReference type="ChEBI" id="CHEBI:30616"/>
        <dbReference type="ChEBI" id="CHEBI:43474"/>
        <dbReference type="ChEBI" id="CHEBI:456216"/>
        <dbReference type="EC" id="7.2.2.3"/>
    </reaction>
    <physiologicalReaction direction="left-to-right" evidence="17">
        <dbReference type="Rhea" id="RHEA:14634"/>
    </physiologicalReaction>
</comment>
<reference evidence="28" key="1">
    <citation type="submission" date="2021-02" db="EMBL/GenBank/DDBJ databases">
        <authorList>
            <person name="Dougan E. K."/>
            <person name="Rhodes N."/>
            <person name="Thang M."/>
            <person name="Chan C."/>
        </authorList>
    </citation>
    <scope>NUCLEOTIDE SEQUENCE</scope>
</reference>
<dbReference type="InterPro" id="IPR008250">
    <property type="entry name" value="ATPase_P-typ_transduc_dom_A_sf"/>
</dbReference>
<evidence type="ECO:0000259" key="27">
    <source>
        <dbReference type="Pfam" id="PF16212"/>
    </source>
</evidence>
<dbReference type="GO" id="GO:0000287">
    <property type="term" value="F:magnesium ion binding"/>
    <property type="evidence" value="ECO:0007669"/>
    <property type="project" value="InterPro"/>
</dbReference>
<keyword evidence="14" id="KW-0739">Sodium transport</keyword>
<evidence type="ECO:0000256" key="20">
    <source>
        <dbReference type="PIRSR" id="PIRSR606539-2"/>
    </source>
</evidence>
<organism evidence="28 29">
    <name type="scientific">Symbiodinium necroappetens</name>
    <dbReference type="NCBI Taxonomy" id="1628268"/>
    <lineage>
        <taxon>Eukaryota</taxon>
        <taxon>Sar</taxon>
        <taxon>Alveolata</taxon>
        <taxon>Dinophyceae</taxon>
        <taxon>Suessiales</taxon>
        <taxon>Symbiodiniaceae</taxon>
        <taxon>Symbiodinium</taxon>
    </lineage>
</organism>
<keyword evidence="8 20" id="KW-0067">ATP-binding</keyword>
<evidence type="ECO:0000256" key="19">
    <source>
        <dbReference type="PIRSR" id="PIRSR606539-1"/>
    </source>
</evidence>
<dbReference type="Gene3D" id="1.10.20.10">
    <property type="entry name" value="Histone, subunit A"/>
    <property type="match status" value="1"/>
</dbReference>
<evidence type="ECO:0000256" key="7">
    <source>
        <dbReference type="ARBA" id="ARBA00022741"/>
    </source>
</evidence>
<feature type="binding site" evidence="20">
    <location>
        <position position="1350"/>
    </location>
    <ligand>
        <name>ATP</name>
        <dbReference type="ChEBI" id="CHEBI:30616"/>
    </ligand>
</feature>
<comment type="similarity">
    <text evidence="2">Belongs to the cation transport ATPase (P-type) (TC 3.A.3) family. Type IV subfamily.</text>
</comment>
<evidence type="ECO:0000313" key="28">
    <source>
        <dbReference type="EMBL" id="CAE7891932.1"/>
    </source>
</evidence>
<feature type="binding site" evidence="21">
    <location>
        <position position="1351"/>
    </location>
    <ligand>
        <name>Mg(2+)</name>
        <dbReference type="ChEBI" id="CHEBI:18420"/>
    </ligand>
</feature>
<feature type="compositionally biased region" description="Basic and acidic residues" evidence="22">
    <location>
        <begin position="862"/>
        <end position="874"/>
    </location>
</feature>
<dbReference type="InterPro" id="IPR005045">
    <property type="entry name" value="CDC50/LEM3_fam"/>
</dbReference>
<feature type="region of interest" description="Disordered" evidence="22">
    <location>
        <begin position="2133"/>
        <end position="2181"/>
    </location>
</feature>
<evidence type="ECO:0000256" key="3">
    <source>
        <dbReference type="ARBA" id="ARBA00009457"/>
    </source>
</evidence>
<keyword evidence="14" id="KW-0406">Ion transport</keyword>
<evidence type="ECO:0000256" key="6">
    <source>
        <dbReference type="ARBA" id="ARBA00022723"/>
    </source>
</evidence>
<feature type="binding site" evidence="20">
    <location>
        <position position="1723"/>
    </location>
    <ligand>
        <name>ATP</name>
        <dbReference type="ChEBI" id="CHEBI:30616"/>
    </ligand>
</feature>
<evidence type="ECO:0000259" key="24">
    <source>
        <dbReference type="Pfam" id="PF00125"/>
    </source>
</evidence>
<dbReference type="SUPFAM" id="SSF81660">
    <property type="entry name" value="Metal cation-transporting ATPase, ATP-binding domain N"/>
    <property type="match status" value="1"/>
</dbReference>
<dbReference type="NCBIfam" id="TIGR01652">
    <property type="entry name" value="ATPase-Plipid"/>
    <property type="match status" value="1"/>
</dbReference>
<feature type="binding site" evidence="20">
    <location>
        <position position="1477"/>
    </location>
    <ligand>
        <name>ATP</name>
        <dbReference type="ChEBI" id="CHEBI:30616"/>
    </ligand>
</feature>
<feature type="compositionally biased region" description="Basic residues" evidence="22">
    <location>
        <begin position="705"/>
        <end position="715"/>
    </location>
</feature>
<dbReference type="NCBIfam" id="TIGR01494">
    <property type="entry name" value="ATPase_P-type"/>
    <property type="match status" value="1"/>
</dbReference>
<evidence type="ECO:0000256" key="22">
    <source>
        <dbReference type="SAM" id="MobiDB-lite"/>
    </source>
</evidence>
<comment type="cofactor">
    <cofactor evidence="21">
        <name>Mg(2+)</name>
        <dbReference type="ChEBI" id="CHEBI:18420"/>
    </cofactor>
</comment>
<dbReference type="Gene3D" id="3.40.1110.10">
    <property type="entry name" value="Calcium-transporting ATPase, cytoplasmic domain N"/>
    <property type="match status" value="1"/>
</dbReference>
<keyword evidence="10" id="KW-1278">Translocase</keyword>
<dbReference type="Pfam" id="PF16211">
    <property type="entry name" value="Histone_H2A_C"/>
    <property type="match status" value="1"/>
</dbReference>
<feature type="transmembrane region" description="Helical" evidence="23">
    <location>
        <begin position="1281"/>
        <end position="1301"/>
    </location>
</feature>
<feature type="transmembrane region" description="Helical" evidence="23">
    <location>
        <begin position="1820"/>
        <end position="1838"/>
    </location>
</feature>
<feature type="binding site" evidence="20">
    <location>
        <position position="1612"/>
    </location>
    <ligand>
        <name>ATP</name>
        <dbReference type="ChEBI" id="CHEBI:30616"/>
    </ligand>
</feature>
<evidence type="ECO:0000256" key="8">
    <source>
        <dbReference type="ARBA" id="ARBA00022840"/>
    </source>
</evidence>
<dbReference type="Proteomes" id="UP000601435">
    <property type="component" value="Unassembled WGS sequence"/>
</dbReference>
<dbReference type="GO" id="GO:0046982">
    <property type="term" value="F:protein heterodimerization activity"/>
    <property type="evidence" value="ECO:0007669"/>
    <property type="project" value="InterPro"/>
</dbReference>
<evidence type="ECO:0000256" key="17">
    <source>
        <dbReference type="ARBA" id="ARBA00049499"/>
    </source>
</evidence>
<dbReference type="SFLD" id="SFLDS00003">
    <property type="entry name" value="Haloacid_Dehalogenase"/>
    <property type="match status" value="1"/>
</dbReference>
<feature type="transmembrane region" description="Helical" evidence="23">
    <location>
        <begin position="992"/>
        <end position="1010"/>
    </location>
</feature>
<dbReference type="InterPro" id="IPR018303">
    <property type="entry name" value="ATPase_P-typ_P_site"/>
</dbReference>
<evidence type="ECO:0000256" key="9">
    <source>
        <dbReference type="ARBA" id="ARBA00022842"/>
    </source>
</evidence>
<feature type="compositionally biased region" description="Basic and acidic residues" evidence="22">
    <location>
        <begin position="716"/>
        <end position="728"/>
    </location>
</feature>
<dbReference type="Pfam" id="PF00125">
    <property type="entry name" value="Histone"/>
    <property type="match status" value="1"/>
</dbReference>
<dbReference type="InterPro" id="IPR023299">
    <property type="entry name" value="ATPase_P-typ_cyto_dom_N"/>
</dbReference>
<feature type="compositionally biased region" description="Basic and acidic residues" evidence="22">
    <location>
        <begin position="891"/>
        <end position="924"/>
    </location>
</feature>
<comment type="catalytic activity">
    <reaction evidence="15">
        <text>ATP + H2O + phospholipidSide 1 = ADP + phosphate + phospholipidSide 2.</text>
        <dbReference type="EC" id="7.6.2.1"/>
    </reaction>
</comment>
<feature type="transmembrane region" description="Helical" evidence="23">
    <location>
        <begin position="2471"/>
        <end position="2492"/>
    </location>
</feature>
<dbReference type="GO" id="GO:0003677">
    <property type="term" value="F:DNA binding"/>
    <property type="evidence" value="ECO:0007669"/>
    <property type="project" value="InterPro"/>
</dbReference>
<dbReference type="SUPFAM" id="SSF81653">
    <property type="entry name" value="Calcium ATPase, transduction domain A"/>
    <property type="match status" value="1"/>
</dbReference>
<dbReference type="PRINTS" id="PR00620">
    <property type="entry name" value="HISTONEH2A"/>
</dbReference>
<feature type="binding site" evidence="21">
    <location>
        <position position="1745"/>
    </location>
    <ligand>
        <name>Mg(2+)</name>
        <dbReference type="ChEBI" id="CHEBI:18420"/>
    </ligand>
</feature>
<comment type="caution">
    <text evidence="28">The sequence shown here is derived from an EMBL/GenBank/DDBJ whole genome shotgun (WGS) entry which is preliminary data.</text>
</comment>
<feature type="binding site" evidence="20">
    <location>
        <position position="1611"/>
    </location>
    <ligand>
        <name>ATP</name>
        <dbReference type="ChEBI" id="CHEBI:30616"/>
    </ligand>
</feature>
<feature type="binding site" evidence="20">
    <location>
        <position position="1500"/>
    </location>
    <ligand>
        <name>ATP</name>
        <dbReference type="ChEBI" id="CHEBI:30616"/>
    </ligand>
</feature>
<dbReference type="InterPro" id="IPR006539">
    <property type="entry name" value="P-type_ATPase_IV"/>
</dbReference>
<dbReference type="GO" id="GO:0005886">
    <property type="term" value="C:plasma membrane"/>
    <property type="evidence" value="ECO:0007669"/>
    <property type="project" value="TreeGrafter"/>
</dbReference>
<dbReference type="SMART" id="SM00414">
    <property type="entry name" value="H2A"/>
    <property type="match status" value="1"/>
</dbReference>
<dbReference type="FunFam" id="1.10.20.10:FF:000126">
    <property type="entry name" value="Histone H2A"/>
    <property type="match status" value="1"/>
</dbReference>
<evidence type="ECO:0000256" key="15">
    <source>
        <dbReference type="ARBA" id="ARBA00034036"/>
    </source>
</evidence>
<evidence type="ECO:0000256" key="1">
    <source>
        <dbReference type="ARBA" id="ARBA00004141"/>
    </source>
</evidence>
<dbReference type="GO" id="GO:0140326">
    <property type="term" value="F:ATPase-coupled intramembrane lipid transporter activity"/>
    <property type="evidence" value="ECO:0007669"/>
    <property type="project" value="UniProtKB-EC"/>
</dbReference>
<evidence type="ECO:0000256" key="21">
    <source>
        <dbReference type="PIRSR" id="PIRSR606539-3"/>
    </source>
</evidence>
<dbReference type="InterPro" id="IPR023214">
    <property type="entry name" value="HAD_sf"/>
</dbReference>
<feature type="binding site" evidence="20">
    <location>
        <position position="1717"/>
    </location>
    <ligand>
        <name>ATP</name>
        <dbReference type="ChEBI" id="CHEBI:30616"/>
    </ligand>
</feature>
<feature type="compositionally biased region" description="Low complexity" evidence="22">
    <location>
        <begin position="457"/>
        <end position="471"/>
    </location>
</feature>
<feature type="domain" description="P-type ATPase C-terminal" evidence="27">
    <location>
        <begin position="1771"/>
        <end position="2033"/>
    </location>
</feature>
<dbReference type="InterPro" id="IPR032630">
    <property type="entry name" value="P_typ_ATPase_c"/>
</dbReference>
<proteinExistence type="inferred from homology"/>
<keyword evidence="13 23" id="KW-0472">Membrane</keyword>
<feature type="binding site" evidence="20">
    <location>
        <position position="1530"/>
    </location>
    <ligand>
        <name>ATP</name>
        <dbReference type="ChEBI" id="CHEBI:30616"/>
    </ligand>
</feature>
<evidence type="ECO:0000256" key="11">
    <source>
        <dbReference type="ARBA" id="ARBA00022989"/>
    </source>
</evidence>
<feature type="compositionally biased region" description="Basic and acidic residues" evidence="22">
    <location>
        <begin position="565"/>
        <end position="595"/>
    </location>
</feature>
<dbReference type="SFLD" id="SFLDG00002">
    <property type="entry name" value="C1.7:_P-type_atpase_like"/>
    <property type="match status" value="1"/>
</dbReference>
<evidence type="ECO:0000256" key="13">
    <source>
        <dbReference type="ARBA" id="ARBA00023136"/>
    </source>
</evidence>
<evidence type="ECO:0000313" key="29">
    <source>
        <dbReference type="Proteomes" id="UP000601435"/>
    </source>
</evidence>
<dbReference type="GO" id="GO:0000786">
    <property type="term" value="C:nucleosome"/>
    <property type="evidence" value="ECO:0007669"/>
    <property type="project" value="InterPro"/>
</dbReference>
<dbReference type="InterPro" id="IPR032631">
    <property type="entry name" value="P-type_ATPase_N"/>
</dbReference>
<evidence type="ECO:0000256" key="10">
    <source>
        <dbReference type="ARBA" id="ARBA00022967"/>
    </source>
</evidence>
<dbReference type="GO" id="GO:0030527">
    <property type="term" value="F:structural constituent of chromatin"/>
    <property type="evidence" value="ECO:0007669"/>
    <property type="project" value="InterPro"/>
</dbReference>
<accession>A0A813B4G7</accession>
<feature type="binding site" evidence="21">
    <location>
        <position position="1349"/>
    </location>
    <ligand>
        <name>Mg(2+)</name>
        <dbReference type="ChEBI" id="CHEBI:18420"/>
    </ligand>
</feature>
<comment type="subcellular location">
    <subcellularLocation>
        <location evidence="1">Membrane</location>
        <topology evidence="1">Multi-pass membrane protein</topology>
    </subcellularLocation>
</comment>
<comment type="similarity">
    <text evidence="3">Belongs to the CDC50/LEM3 family.</text>
</comment>
<keyword evidence="11 23" id="KW-1133">Transmembrane helix</keyword>
<dbReference type="Pfam" id="PF16209">
    <property type="entry name" value="PhoLip_ATPase_N"/>
    <property type="match status" value="1"/>
</dbReference>
<dbReference type="PROSITE" id="PS00154">
    <property type="entry name" value="ATPASE_E1_E2"/>
    <property type="match status" value="1"/>
</dbReference>
<dbReference type="GO" id="GO:0045332">
    <property type="term" value="P:phospholipid translocation"/>
    <property type="evidence" value="ECO:0007669"/>
    <property type="project" value="TreeGrafter"/>
</dbReference>
<feature type="domain" description="Core Histone H2A/H2B/H3" evidence="24">
    <location>
        <begin position="727"/>
        <end position="805"/>
    </location>
</feature>
<keyword evidence="7 20" id="KW-0547">Nucleotide-binding</keyword>
<feature type="transmembrane region" description="Helical" evidence="23">
    <location>
        <begin position="1932"/>
        <end position="1951"/>
    </location>
</feature>
<dbReference type="InterPro" id="IPR001757">
    <property type="entry name" value="P_typ_ATPase"/>
</dbReference>
<evidence type="ECO:0000256" key="16">
    <source>
        <dbReference type="ARBA" id="ARBA00035029"/>
    </source>
</evidence>
<evidence type="ECO:0000259" key="25">
    <source>
        <dbReference type="Pfam" id="PF16209"/>
    </source>
</evidence>
<sequence length="2521" mass="277782">MPSPTIPRASYRFQLKPPKCREAPEPPQKPLTWRALSTQAQASKDASWCATASDIAEKHVKSAFGGLKEALRGFRAEKMEKPQRSMPVILALAGTSANDHHATMCRARELLHQEVPKVCTALVRPRDFASLNAANRAIGEQLQGGDSSSQLQEAEADDEDECTAASSFVSCHSNSRCMTVLCIEAADAVPKQILKDVLAYWHENCMAAEIPIVAFLGLKRLKASRTELFDLGSEPGVFHHIQTVCLFDPEKVFHELLGRMKEVRCPLARTPAVQKSLRHIFQQFQQSVSHVLDMVCLLAAKDFNCSQESLTDAERHLVRKTEGSLRMLAAEEPHEGAAKDAGSPLRDTARIYQYLECSVGRQVKVADLWASCQKTMFASVADEVALPRFRQAVATLHLMGIVFFVRGNAQKGVSGWHLKRRVFGRVWWYKEMSNFVKAGRSKISGCDVEASPCRSLSRSESMSSSMSTEKSPVSERFATPAKVPVSLEPGPGALLKRLPFPRVFDVEEGTFTTPQKKRARLQRIIHGTMPPEGGGAEETSEIDGSTPASTPAPSPPASSPVDEDRDTRQTPHSEGKDTPKQKLDKGQKTFKETKGTKSQVFQTAAGQEGQQAEEVMLAEAEEDHEAKTSTKKKKKSDQAKGADDDKKGKSEKKLEKKKQGDKGKDDQKPKGEVKGKTPTKMGAGGGETEGEESVHDGGKSAAKPARGRKRGRNRSAPKDKNKKVEGKQGKTTAKRAGCIFPVARIHRFLKSYMAARCRVGGSAGIFTAAVMEYLAAEVLELAGNVCADYHLKRITPRHLQIAIRGDEELAGFVKATIAGGGVIPNINQSLFPDVRLREDETYKASKSTRRQLRMDPGAEMTPRTDRARSDRDMHMPSSTQPTPQTEEDDDKPSVKGKDDPKDPAKLRAKKDLKNKNLKKGEGAKNQKKNLKPGEKDKGQSMAAKSEKFQSLRMELAWASHFPANTVITSKYTVLNFVPKNLWEQLHKAANRYFLFISVVMFIGNYTPLFYGFIKFYSTFAALLIMMTASAVIAVIDDKRRHEADVITNSQIAHRIKADGTGGKGLVSEDVIWADVRVGDVLVVAGEEEFPADLVPLASSSEGGCYVSTANLDGETNLKLKEPASSTQRALVGGAGDARPLLDQAVERLHSLGESLLVAEAPQKSIHTFKGFLRTGAEVEEPLNSKNFLLRGTVLKNTSWVLGVVVYTGPETRMVMNSRKAKAKYANIEQVINRSMLVVVGAQCLMALINDIVYLMTKEQFMSYWYLFPTGPSQKIILPESIGYWLTFFVLYSNLMPISLYFTMEVCNTAQAYFIKNDIEMYDEGQDCPANARTTNLCHELGQVSYIFSDKTGTLTQNIMELKRLSIGGSVYGEVGEEYGFQGRAEMMMARYEDSRKNAGIDAALEVLAVSHTVVSTRDRAGNLKYEAESPDEGALVEAVRGLGWSFIGRTNEELTVEVDAEGYKTPRVYQVLALNAFTSARKRQSVVVRRPSGEALLLVKGADDIMQQLAKDPRSFPEEHLQMFAKQGLRTLVLGRRFLADQELQSWQADYAKAQSSMEDREAALAEVAARMESSLEIVGVTAIEDKLQVGVQDAIVKIRQAGIKLWVLTGDKLETAKNIGFSTRVLSNDMEIYSLDSSPDRPIEDELHQVLRSAKQADAARRTLALIVTGHALEEMLQPIGRSSSSGRMPASKPKGILQDQLLEVAMLCSVVIACRVSPLQKAEIVKIVRRGVHPTPVTLAIGDGANDVPMLQQAQVGVGISGREGRQAVNSADFAIAQFRYLVRLLLVHGRWNYQRACKFVIYSFWKNAVLANCCKALILRLGSVAVLLMFYYTFFSGYAGQSLFEDMVRASYNFVLAFPIITTGMFEQDLEEEQILANPGLYVNGREGLDLNASKLVEMLLSAAVHSCVIGTVMLLVCRDMYVLRAGDFYTFGTIVFTVLVIAMNYRAAFLTRTWNVVTVAGQLCSFLTYALFLAVYCCKSVSDKLQPWMYGVPGRMMSSPHFWICAFTVPALAMVIDVFKAYLLTEFCPDRSQIIMERWKEDKCFFEEERSDEEAEAPADLPGRSSPPVDSQRSRSSPRPRFQRWSSYDFAHPGGEPRHHSAFVNSHPTAGDLSLVGASEPADGYRRTATGVTATSASSTTALQLPSLQESDSSSEEESLGGSLAHNQNSPDRSRFAQQQLPRIQIDVTPGKVMGAAAVVGSLLLILGFTVLRLGEHAVEIRIRYGGAAGTGSVPFQMPADVVEHMADCDVSSGTCSLQLSLSQDMPPPVRVLYHLDPFYQNFPTYIASGSTSGAWGELTGRWFGHAERQKHCPEASTRMTETGDVVFPCGLQATSLFNDTFELRRNGAVLHISKDGVGNPEDRSRMANPPDYPDRSKVAWLYERFPEVISIDQGTTDPDFVEWMRPSAMPSLLKDVGRVDVSLLQSEMLTLHIHDRFPVSHLNITKTLVLLCPSALGGKSESLSRFLLHAGGLCWLLAIAVALINGFCKRTPGQPRFYGSRMPLEESESSTDSDVA</sequence>
<feature type="transmembrane region" description="Helical" evidence="23">
    <location>
        <begin position="2006"/>
        <end position="2027"/>
    </location>
</feature>
<evidence type="ECO:0000256" key="2">
    <source>
        <dbReference type="ARBA" id="ARBA00008109"/>
    </source>
</evidence>
<dbReference type="InterPro" id="IPR036412">
    <property type="entry name" value="HAD-like_sf"/>
</dbReference>
<dbReference type="PANTHER" id="PTHR24092">
    <property type="entry name" value="PROBABLE PHOSPHOLIPID-TRANSPORTING ATPASE"/>
    <property type="match status" value="1"/>
</dbReference>
<dbReference type="InterPro" id="IPR009072">
    <property type="entry name" value="Histone-fold"/>
</dbReference>
<dbReference type="GO" id="GO:0016887">
    <property type="term" value="F:ATP hydrolysis activity"/>
    <property type="evidence" value="ECO:0007669"/>
    <property type="project" value="InterPro"/>
</dbReference>
<keyword evidence="29" id="KW-1185">Reference proteome</keyword>
<evidence type="ECO:0000256" key="14">
    <source>
        <dbReference type="ARBA" id="ARBA00023201"/>
    </source>
</evidence>
<feature type="binding site" evidence="20">
    <location>
        <position position="1749"/>
    </location>
    <ligand>
        <name>ATP</name>
        <dbReference type="ChEBI" id="CHEBI:30616"/>
    </ligand>
</feature>
<keyword evidence="12" id="KW-0915">Sodium</keyword>
<evidence type="ECO:0000259" key="26">
    <source>
        <dbReference type="Pfam" id="PF16211"/>
    </source>
</evidence>
<keyword evidence="5 23" id="KW-0812">Transmembrane</keyword>
<dbReference type="Pfam" id="PF16212">
    <property type="entry name" value="PhoLip_ATPase_C"/>
    <property type="match status" value="1"/>
</dbReference>
<feature type="compositionally biased region" description="Basic and acidic residues" evidence="22">
    <location>
        <begin position="931"/>
        <end position="944"/>
    </location>
</feature>
<evidence type="ECO:0000256" key="23">
    <source>
        <dbReference type="SAM" id="Phobius"/>
    </source>
</evidence>
<dbReference type="InterPro" id="IPR007125">
    <property type="entry name" value="H2A/H2B/H3"/>
</dbReference>
<feature type="transmembrane region" description="Helical" evidence="23">
    <location>
        <begin position="1963"/>
        <end position="1985"/>
    </location>
</feature>
<feature type="active site" description="4-aspartylphosphate intermediate" evidence="19">
    <location>
        <position position="1349"/>
    </location>
</feature>
<feature type="region of interest" description="Disordered" evidence="22">
    <location>
        <begin position="841"/>
        <end position="944"/>
    </location>
</feature>
<keyword evidence="14" id="KW-0813">Transport</keyword>
<feature type="region of interest" description="Disordered" evidence="22">
    <location>
        <begin position="457"/>
        <end position="476"/>
    </location>
</feature>
<protein>
    <recommendedName>
        <fullName evidence="18">P-type sodium-transporting ATPase4</fullName>
        <ecNumber evidence="16">7.2.2.3</ecNumber>
        <ecNumber evidence="4">7.6.2.1</ecNumber>
    </recommendedName>
</protein>
<feature type="region of interest" description="Disordered" evidence="22">
    <location>
        <begin position="509"/>
        <end position="731"/>
    </location>
</feature>
<dbReference type="GO" id="GO:0005524">
    <property type="term" value="F:ATP binding"/>
    <property type="evidence" value="ECO:0007669"/>
    <property type="project" value="UniProtKB-KW"/>
</dbReference>
<feature type="transmembrane region" description="Helical" evidence="23">
    <location>
        <begin position="1016"/>
        <end position="1035"/>
    </location>
</feature>
<feature type="compositionally biased region" description="Low complexity" evidence="22">
    <location>
        <begin position="2068"/>
        <end position="2079"/>
    </location>
</feature>
<gene>
    <name evidence="28" type="primary">ATP8A2</name>
    <name evidence="28" type="ORF">SNEC2469_LOCUS29664</name>
</gene>
<feature type="domain" description="Histone H2A C-terminal" evidence="26">
    <location>
        <begin position="807"/>
        <end position="832"/>
    </location>
</feature>
<evidence type="ECO:0000256" key="5">
    <source>
        <dbReference type="ARBA" id="ARBA00022692"/>
    </source>
</evidence>
<dbReference type="SUPFAM" id="SSF47113">
    <property type="entry name" value="Histone-fold"/>
    <property type="match status" value="1"/>
</dbReference>
<dbReference type="InterPro" id="IPR023298">
    <property type="entry name" value="ATPase_P-typ_TM_dom_sf"/>
</dbReference>
<feature type="binding site" evidence="20">
    <location>
        <position position="1432"/>
    </location>
    <ligand>
        <name>ATP</name>
        <dbReference type="ChEBI" id="CHEBI:30616"/>
    </ligand>
</feature>
<feature type="compositionally biased region" description="Basic and acidic residues" evidence="22">
    <location>
        <begin position="636"/>
        <end position="675"/>
    </location>
</feature>
<dbReference type="EC" id="7.2.2.3" evidence="16"/>
<feature type="binding site" evidence="20">
    <location>
        <position position="1351"/>
    </location>
    <ligand>
        <name>ATP</name>
        <dbReference type="ChEBI" id="CHEBI:30616"/>
    </ligand>
</feature>
<feature type="compositionally biased region" description="Low complexity" evidence="22">
    <location>
        <begin position="2133"/>
        <end position="2156"/>
    </location>
</feature>
<dbReference type="FunFam" id="3.40.50.1000:FF:000014">
    <property type="entry name" value="Phospholipid-transporting ATPase"/>
    <property type="match status" value="1"/>
</dbReference>